<dbReference type="InterPro" id="IPR011059">
    <property type="entry name" value="Metal-dep_hydrolase_composite"/>
</dbReference>
<gene>
    <name evidence="1" type="ORF">TCE0_039f13015</name>
</gene>
<dbReference type="InterPro" id="IPR036770">
    <property type="entry name" value="Ankyrin_rpt-contain_sf"/>
</dbReference>
<dbReference type="AlphaFoldDB" id="A0A6N4SLG9"/>
<evidence type="ECO:0000313" key="2">
    <source>
        <dbReference type="Proteomes" id="UP000053095"/>
    </source>
</evidence>
<keyword evidence="2" id="KW-1185">Reference proteome</keyword>
<comment type="caution">
    <text evidence="1">The sequence shown here is derived from an EMBL/GenBank/DDBJ whole genome shotgun (WGS) entry which is preliminary data.</text>
</comment>
<dbReference type="SUPFAM" id="SSF48403">
    <property type="entry name" value="Ankyrin repeat"/>
    <property type="match status" value="1"/>
</dbReference>
<dbReference type="Gene3D" id="1.25.40.20">
    <property type="entry name" value="Ankyrin repeat-containing domain"/>
    <property type="match status" value="1"/>
</dbReference>
<evidence type="ECO:0000313" key="1">
    <source>
        <dbReference type="EMBL" id="GAM40567.1"/>
    </source>
</evidence>
<dbReference type="GO" id="GO:0016810">
    <property type="term" value="F:hydrolase activity, acting on carbon-nitrogen (but not peptide) bonds"/>
    <property type="evidence" value="ECO:0007669"/>
    <property type="project" value="InterPro"/>
</dbReference>
<protein>
    <recommendedName>
        <fullName evidence="3">Amidohydrolase-related domain-containing protein</fullName>
    </recommendedName>
</protein>
<dbReference type="EMBL" id="DF933835">
    <property type="protein sequence ID" value="GAM40567.1"/>
    <property type="molecule type" value="Genomic_DNA"/>
</dbReference>
<dbReference type="Proteomes" id="UP000053095">
    <property type="component" value="Unassembled WGS sequence"/>
</dbReference>
<accession>A0A6N4SLG9</accession>
<reference evidence="2" key="1">
    <citation type="journal article" date="2015" name="Genome Announc.">
        <title>Draft genome sequence of Talaromyces cellulolyticus strain Y-94, a source of lignocellulosic biomass-degrading enzymes.</title>
        <authorList>
            <person name="Fujii T."/>
            <person name="Koike H."/>
            <person name="Sawayama S."/>
            <person name="Yano S."/>
            <person name="Inoue H."/>
        </authorList>
    </citation>
    <scope>NUCLEOTIDE SEQUENCE [LARGE SCALE GENOMIC DNA]</scope>
    <source>
        <strain evidence="2">Y-94</strain>
    </source>
</reference>
<dbReference type="SUPFAM" id="SSF51338">
    <property type="entry name" value="Composite domain of metallo-dependent hydrolases"/>
    <property type="match status" value="1"/>
</dbReference>
<name>A0A6N4SLG9_TALPI</name>
<evidence type="ECO:0008006" key="3">
    <source>
        <dbReference type="Google" id="ProtNLM"/>
    </source>
</evidence>
<sequence>MPQFTVHTSTLFDPKLKRVRHNISITVDSTSGLIVRVHERKGAGAIPDPLPEGDIDLRGKYAMPGLVDAHTHVFLHSYEASVDLPGDIPPVLEIAAGSGSVETFELLQARGAPLGRLTLHRAVKQAFINAPSDDSIRDALFEQRMDMVKHLVDIVGLDVNAVEPWPGKWCSTPLCYAAFRNYRKDAKELIWFLLDRGADPNRTGPLDGDIILPSALESAQSCRNTRFLEAVREWPALQRNNTTT</sequence>
<organism evidence="1 2">
    <name type="scientific">Talaromyces pinophilus</name>
    <name type="common">Penicillium pinophilum</name>
    <dbReference type="NCBI Taxonomy" id="128442"/>
    <lineage>
        <taxon>Eukaryota</taxon>
        <taxon>Fungi</taxon>
        <taxon>Dikarya</taxon>
        <taxon>Ascomycota</taxon>
        <taxon>Pezizomycotina</taxon>
        <taxon>Eurotiomycetes</taxon>
        <taxon>Eurotiomycetidae</taxon>
        <taxon>Eurotiales</taxon>
        <taxon>Trichocomaceae</taxon>
        <taxon>Talaromyces</taxon>
        <taxon>Talaromyces sect. Talaromyces</taxon>
    </lineage>
</organism>
<proteinExistence type="predicted"/>
<dbReference type="Gene3D" id="2.30.40.10">
    <property type="entry name" value="Urease, subunit C, domain 1"/>
    <property type="match status" value="1"/>
</dbReference>
<dbReference type="Pfam" id="PF00023">
    <property type="entry name" value="Ank"/>
    <property type="match status" value="1"/>
</dbReference>
<dbReference type="InterPro" id="IPR002110">
    <property type="entry name" value="Ankyrin_rpt"/>
</dbReference>